<dbReference type="Proteomes" id="UP000823612">
    <property type="component" value="Unassembled WGS sequence"/>
</dbReference>
<feature type="chain" id="PRO_5038387244" evidence="1">
    <location>
        <begin position="20"/>
        <end position="413"/>
    </location>
</feature>
<sequence length="413" mass="48227">MRKLLFILLSACLLTYVQAQTPTGFGTVLVESSNSDYESLPVINLRSSDYLTVSFDDLLDRDMALRYRVVHLNTDGTLSPLREIEYMDGINKTDITNTNLSFNTRTNYVHYEFRFPEGRRNVKVSGAFCFEVFEASDPDNVMLRIPFMVCEPSVLVDVDVKVPRRVEWRMSRQELAVVVDASECPYQILQADRTLKVFAQQNQNTTTIRQLPMLFQVGSRYEYRDKDEMVFDGLSEFRNFDIRPVEHSGWGVETTYILRDRWNALLLKQKSREYKPYIQDDDINGNYAVKAERMDNSAIEAEYVDVRFLLEDVEPVEGRDIYVVGKFNNWECTETNKMVYYPDMKLYSVTLPLKQGFYDYMYACVENGKLDMPRLEGNNQETENDYFVYVFYREPGGRYDKLLGVVKANSRDI</sequence>
<dbReference type="InterPro" id="IPR013783">
    <property type="entry name" value="Ig-like_fold"/>
</dbReference>
<feature type="signal peptide" evidence="1">
    <location>
        <begin position="1"/>
        <end position="19"/>
    </location>
</feature>
<gene>
    <name evidence="3" type="ORF">IAB08_04835</name>
</gene>
<accession>A0A9D9DWM7</accession>
<dbReference type="EMBL" id="JADIMZ010000073">
    <property type="protein sequence ID" value="MBO8432599.1"/>
    <property type="molecule type" value="Genomic_DNA"/>
</dbReference>
<dbReference type="Pfam" id="PF17116">
    <property type="entry name" value="T9SS_plug_1st"/>
    <property type="match status" value="1"/>
</dbReference>
<evidence type="ECO:0000313" key="3">
    <source>
        <dbReference type="EMBL" id="MBO8432599.1"/>
    </source>
</evidence>
<dbReference type="SUPFAM" id="SSF81296">
    <property type="entry name" value="E set domains"/>
    <property type="match status" value="1"/>
</dbReference>
<evidence type="ECO:0000259" key="2">
    <source>
        <dbReference type="Pfam" id="PF17116"/>
    </source>
</evidence>
<comment type="caution">
    <text evidence="3">The sequence shown here is derived from an EMBL/GenBank/DDBJ whole genome shotgun (WGS) entry which is preliminary data.</text>
</comment>
<name>A0A9D9DWM7_9BACT</name>
<evidence type="ECO:0000256" key="1">
    <source>
        <dbReference type="SAM" id="SignalP"/>
    </source>
</evidence>
<reference evidence="3" key="1">
    <citation type="submission" date="2020-10" db="EMBL/GenBank/DDBJ databases">
        <authorList>
            <person name="Gilroy R."/>
        </authorList>
    </citation>
    <scope>NUCLEOTIDE SEQUENCE</scope>
    <source>
        <strain evidence="3">2889</strain>
    </source>
</reference>
<organism evidence="3 4">
    <name type="scientific">Candidatus Pullibacteroides excrementavium</name>
    <dbReference type="NCBI Taxonomy" id="2840905"/>
    <lineage>
        <taxon>Bacteria</taxon>
        <taxon>Pseudomonadati</taxon>
        <taxon>Bacteroidota</taxon>
        <taxon>Bacteroidia</taxon>
        <taxon>Bacteroidales</taxon>
        <taxon>Candidatus Pullibacteroides</taxon>
    </lineage>
</organism>
<dbReference type="Gene3D" id="2.60.40.10">
    <property type="entry name" value="Immunoglobulins"/>
    <property type="match status" value="1"/>
</dbReference>
<evidence type="ECO:0000313" key="4">
    <source>
        <dbReference type="Proteomes" id="UP000823612"/>
    </source>
</evidence>
<protein>
    <submittedName>
        <fullName evidence="3">DUF5103 domain-containing protein</fullName>
    </submittedName>
</protein>
<proteinExistence type="predicted"/>
<keyword evidence="1" id="KW-0732">Signal</keyword>
<reference evidence="3" key="2">
    <citation type="journal article" date="2021" name="PeerJ">
        <title>Extensive microbial diversity within the chicken gut microbiome revealed by metagenomics and culture.</title>
        <authorList>
            <person name="Gilroy R."/>
            <person name="Ravi A."/>
            <person name="Getino M."/>
            <person name="Pursley I."/>
            <person name="Horton D.L."/>
            <person name="Alikhan N.F."/>
            <person name="Baker D."/>
            <person name="Gharbi K."/>
            <person name="Hall N."/>
            <person name="Watson M."/>
            <person name="Adriaenssens E.M."/>
            <person name="Foster-Nyarko E."/>
            <person name="Jarju S."/>
            <person name="Secka A."/>
            <person name="Antonio M."/>
            <person name="Oren A."/>
            <person name="Chaudhuri R.R."/>
            <person name="La Ragione R."/>
            <person name="Hildebrand F."/>
            <person name="Pallen M.J."/>
        </authorList>
    </citation>
    <scope>NUCLEOTIDE SEQUENCE</scope>
    <source>
        <strain evidence="3">2889</strain>
    </source>
</reference>
<dbReference type="InterPro" id="IPR031345">
    <property type="entry name" value="T9SS_Plug_N"/>
</dbReference>
<dbReference type="AlphaFoldDB" id="A0A9D9DWM7"/>
<dbReference type="InterPro" id="IPR014756">
    <property type="entry name" value="Ig_E-set"/>
</dbReference>
<feature type="domain" description="Type 9 secretion system plug protein N-terminal" evidence="2">
    <location>
        <begin position="34"/>
        <end position="151"/>
    </location>
</feature>